<dbReference type="InterPro" id="IPR036390">
    <property type="entry name" value="WH_DNA-bd_sf"/>
</dbReference>
<feature type="domain" description="Transcription regulator PadR N-terminal" evidence="1">
    <location>
        <begin position="26"/>
        <end position="103"/>
    </location>
</feature>
<dbReference type="PANTHER" id="PTHR33169">
    <property type="entry name" value="PADR-FAMILY TRANSCRIPTIONAL REGULATOR"/>
    <property type="match status" value="1"/>
</dbReference>
<dbReference type="Gene3D" id="1.10.10.10">
    <property type="entry name" value="Winged helix-like DNA-binding domain superfamily/Winged helix DNA-binding domain"/>
    <property type="match status" value="1"/>
</dbReference>
<dbReference type="SUPFAM" id="SSF46785">
    <property type="entry name" value="Winged helix' DNA-binding domain"/>
    <property type="match status" value="1"/>
</dbReference>
<organism evidence="2 3">
    <name type="scientific">Leptolyngbya boryana NIES-2135</name>
    <dbReference type="NCBI Taxonomy" id="1973484"/>
    <lineage>
        <taxon>Bacteria</taxon>
        <taxon>Bacillati</taxon>
        <taxon>Cyanobacteriota</taxon>
        <taxon>Cyanophyceae</taxon>
        <taxon>Leptolyngbyales</taxon>
        <taxon>Leptolyngbyaceae</taxon>
        <taxon>Leptolyngbya group</taxon>
        <taxon>Leptolyngbya</taxon>
    </lineage>
</organism>
<evidence type="ECO:0000313" key="2">
    <source>
        <dbReference type="EMBL" id="BAY55818.1"/>
    </source>
</evidence>
<proteinExistence type="predicted"/>
<dbReference type="InterPro" id="IPR036388">
    <property type="entry name" value="WH-like_DNA-bd_sf"/>
</dbReference>
<gene>
    <name evidence="2" type="ORF">NIES2135_26420</name>
</gene>
<dbReference type="AlphaFoldDB" id="A0A1Z4JGP0"/>
<keyword evidence="3" id="KW-1185">Reference proteome</keyword>
<dbReference type="InterPro" id="IPR005149">
    <property type="entry name" value="Tscrpt_reg_PadR_N"/>
</dbReference>
<accession>A0A1Z4JGP0</accession>
<dbReference type="EMBL" id="AP018203">
    <property type="protein sequence ID" value="BAY55818.1"/>
    <property type="molecule type" value="Genomic_DNA"/>
</dbReference>
<dbReference type="PANTHER" id="PTHR33169:SF14">
    <property type="entry name" value="TRANSCRIPTIONAL REGULATOR RV3488"/>
    <property type="match status" value="1"/>
</dbReference>
<name>A0A1Z4JGP0_LEPBY</name>
<evidence type="ECO:0000313" key="3">
    <source>
        <dbReference type="Proteomes" id="UP000217895"/>
    </source>
</evidence>
<evidence type="ECO:0000259" key="1">
    <source>
        <dbReference type="Pfam" id="PF03551"/>
    </source>
</evidence>
<dbReference type="Pfam" id="PF03551">
    <property type="entry name" value="PadR"/>
    <property type="match status" value="1"/>
</dbReference>
<protein>
    <submittedName>
        <fullName evidence="2">Transcriptional regulator, PadR family protein</fullName>
    </submittedName>
</protein>
<sequence>MPRPNTTQRNRGEPLDVEVSPREELVLLALYSKELYGLQIPQAMSEASGGKRKFQIGSLYPTLHSLEKKGLIESRWGDEGRDERGGARRRYYKLTGSGVATLEAIQSFRENLIAWQPV</sequence>
<dbReference type="InterPro" id="IPR052509">
    <property type="entry name" value="Metal_resp_DNA-bind_regulator"/>
</dbReference>
<reference evidence="2 3" key="1">
    <citation type="submission" date="2017-06" db="EMBL/GenBank/DDBJ databases">
        <title>Genome sequencing of cyanobaciteial culture collection at National Institute for Environmental Studies (NIES).</title>
        <authorList>
            <person name="Hirose Y."/>
            <person name="Shimura Y."/>
            <person name="Fujisawa T."/>
            <person name="Nakamura Y."/>
            <person name="Kawachi M."/>
        </authorList>
    </citation>
    <scope>NUCLEOTIDE SEQUENCE [LARGE SCALE GENOMIC DNA]</scope>
    <source>
        <strain evidence="2 3">NIES-2135</strain>
    </source>
</reference>
<dbReference type="Proteomes" id="UP000217895">
    <property type="component" value="Chromosome"/>
</dbReference>